<evidence type="ECO:0000259" key="7">
    <source>
        <dbReference type="Pfam" id="PF02687"/>
    </source>
</evidence>
<feature type="transmembrane region" description="Helical" evidence="6">
    <location>
        <begin position="113"/>
        <end position="142"/>
    </location>
</feature>
<dbReference type="AlphaFoldDB" id="A0A3E3E176"/>
<dbReference type="PANTHER" id="PTHR46795">
    <property type="entry name" value="ABC TRANSPORTER PERMEASE-RELATED-RELATED"/>
    <property type="match status" value="1"/>
</dbReference>
<dbReference type="Pfam" id="PF02687">
    <property type="entry name" value="FtsX"/>
    <property type="match status" value="1"/>
</dbReference>
<gene>
    <name evidence="8" type="ORF">DW687_00980</name>
</gene>
<reference evidence="8 9" key="1">
    <citation type="submission" date="2018-08" db="EMBL/GenBank/DDBJ databases">
        <title>A genome reference for cultivated species of the human gut microbiota.</title>
        <authorList>
            <person name="Zou Y."/>
            <person name="Xue W."/>
            <person name="Luo G."/>
        </authorList>
    </citation>
    <scope>NUCLEOTIDE SEQUENCE [LARGE SCALE GENOMIC DNA]</scope>
    <source>
        <strain evidence="8 9">AM25-6</strain>
    </source>
</reference>
<dbReference type="InterPro" id="IPR027022">
    <property type="entry name" value="ABC_permease_BceB-typ"/>
</dbReference>
<protein>
    <submittedName>
        <fullName evidence="8">ABC transporter permease</fullName>
    </submittedName>
</protein>
<name>A0A3E3E176_9FIRM</name>
<organism evidence="8 9">
    <name type="scientific">Anaerofustis stercorihominis</name>
    <dbReference type="NCBI Taxonomy" id="214853"/>
    <lineage>
        <taxon>Bacteria</taxon>
        <taxon>Bacillati</taxon>
        <taxon>Bacillota</taxon>
        <taxon>Clostridia</taxon>
        <taxon>Eubacteriales</taxon>
        <taxon>Eubacteriaceae</taxon>
        <taxon>Anaerofustis</taxon>
    </lineage>
</organism>
<sequence>MLFKLSIKNIKKSFKDYAIYFMTLILGVAVFYIFNSMDAQEPMMNFSKSSYDVVKLMIDMLSGLSVFISVILGFLVIYANNFLIKRRKKEFGIYLTLGMGKGQLSKILFLETLLIGIISLAVGLVLGVFASQFMSIIVANMFEADMSNFHFVLSSAAIIKTIIYFSVMYLFVMIFNTFMISKYKLIDLLMAGRKSEKIKMRNPIVSVIVFIISIIMLGFSYYKVTAGVDGLNQNDIIIYIAIGSVATFLFFFSLSGFILKLVKSNKRLYYKNLNMFVLKQIDSKINTTVISMSIICLMLFTTIGMLSSGLAMNNALTQNLEKYNPVDMTIIKTMNLPDNKGYSDTAIDYSNKSIKEILNGLGYDLNKDFKGYTEAYSYATNELTLKDTLKSQLDNMKKDLPEVKTDTAEEIMKLSDYNNIAKLFGNEQIKLNNNEYAIVCDYDNIKVYRDKALESGNEITIGGKTYTPVNKECIDGFIQNTMQAMNTGLIILPDSAKLKPSWIEFSYASSNYTLSTKEQKTAFEEKMIKKIDKNSGFKDVKDYNIRIKSATRITNIESSKGLGATVTFIGIYLGIIFLITSAAVLALKELSESADNKDRYTILRKIGTGEGMINRALFTQIGIFFILPLLLAVVHSIFGLQFADHILITIGHMNILPSIIVTSVVIILIYGGYFLLTYFSSKNIIKEN</sequence>
<feature type="domain" description="ABC3 transporter permease C-terminal" evidence="7">
    <location>
        <begin position="64"/>
        <end position="183"/>
    </location>
</feature>
<dbReference type="Proteomes" id="UP000261212">
    <property type="component" value="Unassembled WGS sequence"/>
</dbReference>
<evidence type="ECO:0000256" key="3">
    <source>
        <dbReference type="ARBA" id="ARBA00022692"/>
    </source>
</evidence>
<feature type="transmembrane region" description="Helical" evidence="6">
    <location>
        <begin position="289"/>
        <end position="312"/>
    </location>
</feature>
<dbReference type="InterPro" id="IPR003838">
    <property type="entry name" value="ABC3_permease_C"/>
</dbReference>
<feature type="transmembrane region" description="Helical" evidence="6">
    <location>
        <begin position="236"/>
        <end position="262"/>
    </location>
</feature>
<feature type="transmembrane region" description="Helical" evidence="6">
    <location>
        <begin position="621"/>
        <end position="643"/>
    </location>
</feature>
<dbReference type="EMBL" id="QUSM01000002">
    <property type="protein sequence ID" value="RGD74929.1"/>
    <property type="molecule type" value="Genomic_DNA"/>
</dbReference>
<dbReference type="GO" id="GO:0055085">
    <property type="term" value="P:transmembrane transport"/>
    <property type="evidence" value="ECO:0007669"/>
    <property type="project" value="UniProtKB-UniRule"/>
</dbReference>
<accession>A0A3E3E176</accession>
<keyword evidence="4 6" id="KW-1133">Transmembrane helix</keyword>
<keyword evidence="6" id="KW-0813">Transport</keyword>
<evidence type="ECO:0000256" key="1">
    <source>
        <dbReference type="ARBA" id="ARBA00004651"/>
    </source>
</evidence>
<feature type="transmembrane region" description="Helical" evidence="6">
    <location>
        <begin position="17"/>
        <end position="34"/>
    </location>
</feature>
<comment type="caution">
    <text evidence="8">The sequence shown here is derived from an EMBL/GenBank/DDBJ whole genome shotgun (WGS) entry which is preliminary data.</text>
</comment>
<evidence type="ECO:0000256" key="2">
    <source>
        <dbReference type="ARBA" id="ARBA00022475"/>
    </source>
</evidence>
<dbReference type="PANTHER" id="PTHR46795:SF3">
    <property type="entry name" value="ABC TRANSPORTER PERMEASE"/>
    <property type="match status" value="1"/>
</dbReference>
<evidence type="ECO:0000256" key="4">
    <source>
        <dbReference type="ARBA" id="ARBA00022989"/>
    </source>
</evidence>
<dbReference type="RefSeq" id="WP_117531014.1">
    <property type="nucleotide sequence ID" value="NZ_QUSM01000002.1"/>
</dbReference>
<dbReference type="InterPro" id="IPR052536">
    <property type="entry name" value="ABC-4_Integral_Memb_Prot"/>
</dbReference>
<keyword evidence="2 6" id="KW-1003">Cell membrane</keyword>
<evidence type="ECO:0000313" key="8">
    <source>
        <dbReference type="EMBL" id="RGD74929.1"/>
    </source>
</evidence>
<feature type="transmembrane region" description="Helical" evidence="6">
    <location>
        <begin position="562"/>
        <end position="587"/>
    </location>
</feature>
<comment type="similarity">
    <text evidence="6">Belongs to the ABC-4 integral membrane protein family.</text>
</comment>
<proteinExistence type="inferred from homology"/>
<dbReference type="PIRSF" id="PIRSF018968">
    <property type="entry name" value="ABC_permease_BceB"/>
    <property type="match status" value="1"/>
</dbReference>
<keyword evidence="3 6" id="KW-0812">Transmembrane</keyword>
<keyword evidence="5 6" id="KW-0472">Membrane</keyword>
<feature type="transmembrane region" description="Helical" evidence="6">
    <location>
        <begin position="204"/>
        <end position="224"/>
    </location>
</feature>
<comment type="subcellular location">
    <subcellularLocation>
        <location evidence="1 6">Cell membrane</location>
        <topology evidence="1 6">Multi-pass membrane protein</topology>
    </subcellularLocation>
</comment>
<evidence type="ECO:0000256" key="6">
    <source>
        <dbReference type="PIRNR" id="PIRNR018968"/>
    </source>
</evidence>
<evidence type="ECO:0000313" key="9">
    <source>
        <dbReference type="Proteomes" id="UP000261212"/>
    </source>
</evidence>
<evidence type="ECO:0000256" key="5">
    <source>
        <dbReference type="ARBA" id="ARBA00023136"/>
    </source>
</evidence>
<dbReference type="GO" id="GO:0005886">
    <property type="term" value="C:plasma membrane"/>
    <property type="evidence" value="ECO:0007669"/>
    <property type="project" value="UniProtKB-SubCell"/>
</dbReference>
<feature type="transmembrane region" description="Helical" evidence="6">
    <location>
        <begin position="54"/>
        <end position="79"/>
    </location>
</feature>
<feature type="transmembrane region" description="Helical" evidence="6">
    <location>
        <begin position="655"/>
        <end position="676"/>
    </location>
</feature>